<dbReference type="PANTHER" id="PTHR36558:SF1">
    <property type="entry name" value="RESTRICTION ENDONUCLEASE DOMAIN-CONTAINING PROTEIN-RELATED"/>
    <property type="match status" value="1"/>
</dbReference>
<keyword evidence="3" id="KW-1185">Reference proteome</keyword>
<proteinExistence type="predicted"/>
<reference evidence="2 3" key="1">
    <citation type="submission" date="2019-02" db="EMBL/GenBank/DDBJ databases">
        <title>Deep-cultivation of Planctomycetes and their phenomic and genomic characterization uncovers novel biology.</title>
        <authorList>
            <person name="Wiegand S."/>
            <person name="Jogler M."/>
            <person name="Boedeker C."/>
            <person name="Pinto D."/>
            <person name="Vollmers J."/>
            <person name="Rivas-Marin E."/>
            <person name="Kohn T."/>
            <person name="Peeters S.H."/>
            <person name="Heuer A."/>
            <person name="Rast P."/>
            <person name="Oberbeckmann S."/>
            <person name="Bunk B."/>
            <person name="Jeske O."/>
            <person name="Meyerdierks A."/>
            <person name="Storesund J.E."/>
            <person name="Kallscheuer N."/>
            <person name="Luecker S."/>
            <person name="Lage O.M."/>
            <person name="Pohl T."/>
            <person name="Merkel B.J."/>
            <person name="Hornburger P."/>
            <person name="Mueller R.-W."/>
            <person name="Bruemmer F."/>
            <person name="Labrenz M."/>
            <person name="Spormann A.M."/>
            <person name="Op den Camp H."/>
            <person name="Overmann J."/>
            <person name="Amann R."/>
            <person name="Jetten M.S.M."/>
            <person name="Mascher T."/>
            <person name="Medema M.H."/>
            <person name="Devos D.P."/>
            <person name="Kaster A.-K."/>
            <person name="Ovreas L."/>
            <person name="Rohde M."/>
            <person name="Galperin M.Y."/>
            <person name="Jogler C."/>
        </authorList>
    </citation>
    <scope>NUCLEOTIDE SEQUENCE [LARGE SCALE GENOMIC DNA]</scope>
    <source>
        <strain evidence="2 3">Pan189</strain>
    </source>
</reference>
<dbReference type="OrthoDB" id="9808428at2"/>
<dbReference type="EMBL" id="CP036268">
    <property type="protein sequence ID" value="QDT38959.1"/>
    <property type="molecule type" value="Genomic_DNA"/>
</dbReference>
<dbReference type="Pfam" id="PF05685">
    <property type="entry name" value="Uma2"/>
    <property type="match status" value="1"/>
</dbReference>
<evidence type="ECO:0000313" key="3">
    <source>
        <dbReference type="Proteomes" id="UP000317318"/>
    </source>
</evidence>
<evidence type="ECO:0000259" key="1">
    <source>
        <dbReference type="Pfam" id="PF05685"/>
    </source>
</evidence>
<dbReference type="CDD" id="cd06260">
    <property type="entry name" value="DUF820-like"/>
    <property type="match status" value="1"/>
</dbReference>
<dbReference type="Proteomes" id="UP000317318">
    <property type="component" value="Chromosome"/>
</dbReference>
<dbReference type="InterPro" id="IPR008538">
    <property type="entry name" value="Uma2"/>
</dbReference>
<gene>
    <name evidence="2" type="ORF">Pan189_33590</name>
</gene>
<protein>
    <recommendedName>
        <fullName evidence="1">Putative restriction endonuclease domain-containing protein</fullName>
    </recommendedName>
</protein>
<sequence length="190" mass="21570">MATDQLVGMTVEEYLKFERASDLRHEFVNGEIREVTGARRSHNILTSNLIIALGTKSSGRDYEIYPTDMRVRIPGAGYYYPDISISPHPPQLEDEEFDTLLNPIVVFEITSPSTESIDRREKLANYQTIPSLQVYLIVAQDEARIDHYKRLDEDRWQVTISTGLAATVTIDSIGCAISLKEAYHFVLDSE</sequence>
<dbReference type="Gene3D" id="3.90.1570.10">
    <property type="entry name" value="tt1808, chain A"/>
    <property type="match status" value="1"/>
</dbReference>
<dbReference type="SUPFAM" id="SSF52980">
    <property type="entry name" value="Restriction endonuclease-like"/>
    <property type="match status" value="1"/>
</dbReference>
<feature type="domain" description="Putative restriction endonuclease" evidence="1">
    <location>
        <begin position="11"/>
        <end position="161"/>
    </location>
</feature>
<name>A0A517R500_9PLAN</name>
<dbReference type="RefSeq" id="WP_145365049.1">
    <property type="nucleotide sequence ID" value="NZ_CP036268.1"/>
</dbReference>
<dbReference type="InterPro" id="IPR011335">
    <property type="entry name" value="Restrct_endonuc-II-like"/>
</dbReference>
<evidence type="ECO:0000313" key="2">
    <source>
        <dbReference type="EMBL" id="QDT38959.1"/>
    </source>
</evidence>
<dbReference type="KEGG" id="svp:Pan189_33590"/>
<organism evidence="2 3">
    <name type="scientific">Stratiformator vulcanicus</name>
    <dbReference type="NCBI Taxonomy" id="2527980"/>
    <lineage>
        <taxon>Bacteria</taxon>
        <taxon>Pseudomonadati</taxon>
        <taxon>Planctomycetota</taxon>
        <taxon>Planctomycetia</taxon>
        <taxon>Planctomycetales</taxon>
        <taxon>Planctomycetaceae</taxon>
        <taxon>Stratiformator</taxon>
    </lineage>
</organism>
<dbReference type="AlphaFoldDB" id="A0A517R500"/>
<dbReference type="InterPro" id="IPR012296">
    <property type="entry name" value="Nuclease_put_TT1808"/>
</dbReference>
<dbReference type="PANTHER" id="PTHR36558">
    <property type="entry name" value="GLR1098 PROTEIN"/>
    <property type="match status" value="1"/>
</dbReference>
<accession>A0A517R500</accession>